<feature type="compositionally biased region" description="Basic and acidic residues" evidence="1">
    <location>
        <begin position="14"/>
        <end position="27"/>
    </location>
</feature>
<dbReference type="EnsemblPlants" id="Kaladp0043s0163.1.v1.1">
    <property type="protein sequence ID" value="Kaladp0043s0163.1.v1.1.CDS.1"/>
    <property type="gene ID" value="Kaladp0043s0163.v1.1"/>
</dbReference>
<dbReference type="Proteomes" id="UP000594263">
    <property type="component" value="Unplaced"/>
</dbReference>
<dbReference type="InterPro" id="IPR040294">
    <property type="entry name" value="Nodulin-rel_1/2"/>
</dbReference>
<protein>
    <recommendedName>
        <fullName evidence="4">Nodulin-related protein 1</fullName>
    </recommendedName>
</protein>
<organism evidence="2 3">
    <name type="scientific">Kalanchoe fedtschenkoi</name>
    <name type="common">Lavender scallops</name>
    <name type="synonym">South American air plant</name>
    <dbReference type="NCBI Taxonomy" id="63787"/>
    <lineage>
        <taxon>Eukaryota</taxon>
        <taxon>Viridiplantae</taxon>
        <taxon>Streptophyta</taxon>
        <taxon>Embryophyta</taxon>
        <taxon>Tracheophyta</taxon>
        <taxon>Spermatophyta</taxon>
        <taxon>Magnoliopsida</taxon>
        <taxon>eudicotyledons</taxon>
        <taxon>Gunneridae</taxon>
        <taxon>Pentapetalae</taxon>
        <taxon>Saxifragales</taxon>
        <taxon>Crassulaceae</taxon>
        <taxon>Kalanchoe</taxon>
    </lineage>
</organism>
<reference evidence="2" key="1">
    <citation type="submission" date="2021-01" db="UniProtKB">
        <authorList>
            <consortium name="EnsemblPlants"/>
        </authorList>
    </citation>
    <scope>IDENTIFICATION</scope>
</reference>
<keyword evidence="3" id="KW-1185">Reference proteome</keyword>
<dbReference type="PANTHER" id="PTHR35098:SF1">
    <property type="entry name" value="NODULIN-RELATED PROTEIN 2"/>
    <property type="match status" value="1"/>
</dbReference>
<name>A0A7N0TRX8_KALFE</name>
<feature type="compositionally biased region" description="Low complexity" evidence="1">
    <location>
        <begin position="104"/>
        <end position="122"/>
    </location>
</feature>
<dbReference type="OMA" id="MNFISDQ"/>
<feature type="region of interest" description="Disordered" evidence="1">
    <location>
        <begin position="1"/>
        <end position="32"/>
    </location>
</feature>
<sequence>MDFFNKAVSAVTHQTEEPKGGESKQHSTSELFSSAQVVAGAAQATLSNQSDKVDKKEVAGAAGDLLGAAREYGKLEEDKGLGAYVGQAETYLRSYGAPAPPAGDAPTAEKVAPGAEHPAPAAAEPPAPAAAEPPAPAVAVEEEKKVVEEEEKEGGAAAGAADYFKVAEGFLKK</sequence>
<evidence type="ECO:0000256" key="1">
    <source>
        <dbReference type="SAM" id="MobiDB-lite"/>
    </source>
</evidence>
<evidence type="ECO:0008006" key="4">
    <source>
        <dbReference type="Google" id="ProtNLM"/>
    </source>
</evidence>
<dbReference type="AlphaFoldDB" id="A0A7N0TRX8"/>
<feature type="compositionally biased region" description="Pro residues" evidence="1">
    <location>
        <begin position="123"/>
        <end position="136"/>
    </location>
</feature>
<dbReference type="PANTHER" id="PTHR35098">
    <property type="entry name" value="EXPRESSED PROTEIN"/>
    <property type="match status" value="1"/>
</dbReference>
<evidence type="ECO:0000313" key="2">
    <source>
        <dbReference type="EnsemblPlants" id="Kaladp0043s0163.1.v1.1.CDS.1"/>
    </source>
</evidence>
<proteinExistence type="predicted"/>
<accession>A0A7N0TRX8</accession>
<dbReference type="GO" id="GO:0010115">
    <property type="term" value="P:regulation of abscisic acid biosynthetic process"/>
    <property type="evidence" value="ECO:0007669"/>
    <property type="project" value="InterPro"/>
</dbReference>
<dbReference type="GO" id="GO:0009408">
    <property type="term" value="P:response to heat"/>
    <property type="evidence" value="ECO:0007669"/>
    <property type="project" value="InterPro"/>
</dbReference>
<feature type="region of interest" description="Disordered" evidence="1">
    <location>
        <begin position="94"/>
        <end position="159"/>
    </location>
</feature>
<dbReference type="Gramene" id="Kaladp0043s0163.1.v1.1">
    <property type="protein sequence ID" value="Kaladp0043s0163.1.v1.1.CDS.1"/>
    <property type="gene ID" value="Kaladp0043s0163.v1.1"/>
</dbReference>
<evidence type="ECO:0000313" key="3">
    <source>
        <dbReference type="Proteomes" id="UP000594263"/>
    </source>
</evidence>